<dbReference type="GO" id="GO:0005886">
    <property type="term" value="C:plasma membrane"/>
    <property type="evidence" value="ECO:0007669"/>
    <property type="project" value="UniProtKB-SubCell"/>
</dbReference>
<keyword evidence="4 6" id="KW-1133">Transmembrane helix</keyword>
<reference evidence="7" key="1">
    <citation type="submission" date="2022-11" db="EMBL/GenBank/DDBJ databases">
        <title>Parathalassolutuus dongxingensis gen. nov., sp. nov., a novel member of family Oceanospirillaceae isolated from a coastal shrimp pond in Guangxi, China.</title>
        <authorList>
            <person name="Chen H."/>
        </authorList>
    </citation>
    <scope>NUCLEOTIDE SEQUENCE</scope>
    <source>
        <strain evidence="7">G-43</strain>
    </source>
</reference>
<feature type="transmembrane region" description="Helical" evidence="6">
    <location>
        <begin position="289"/>
        <end position="313"/>
    </location>
</feature>
<dbReference type="Gene3D" id="1.20.1740.10">
    <property type="entry name" value="Amino acid/polyamine transporter I"/>
    <property type="match status" value="1"/>
</dbReference>
<comment type="subcellular location">
    <subcellularLocation>
        <location evidence="1">Cell membrane</location>
        <topology evidence="1">Multi-pass membrane protein</topology>
    </subcellularLocation>
</comment>
<keyword evidence="3 6" id="KW-0812">Transmembrane</keyword>
<dbReference type="PANTHER" id="PTHR42770">
    <property type="entry name" value="AMINO ACID TRANSPORTER-RELATED"/>
    <property type="match status" value="1"/>
</dbReference>
<sequence length="468" mass="49979">MSGSISSSVPVASCSAAAATPQPRRKIHLLTMISICLGLVIVQGSMISATQGIGLGGTGFLAALLVAFVISQCNAMSFAELALMFPHAGTLATYTEKAIGHFPAIVAVFAGYVVVAMLAIPVEMFLVDAMIGQLFPDTFPHMAVPVVILLVLVVTNLVGTDVFATVQNALSFVLVSALLLTGITAVGHGPQATIAAGAAVDWSLSGVLDGSFLSLIALAMWLMVGVEFICPLVNEIDNPQRNIPRAMFISLVVMLGLFTLFSVGAGFYVPAEQLTTSELPYLDYVEAVFGQYGLLLATIMGVAATCSTVNTVLAGVPRMLQGMAENGQAFPQLKITSRRFGTPWVAIVFMAGIILIPMCLLKVDLLLTLLISASTSWLLAYIVAHINVLVLRRRYPDYPRPFRSPWYPLPQVFGIGSMAWIALNNAPSPEMVWQVYEITGGILLLISLIGAVWVRFVMKRGLFEPDPV</sequence>
<evidence type="ECO:0000256" key="5">
    <source>
        <dbReference type="ARBA" id="ARBA00023136"/>
    </source>
</evidence>
<feature type="transmembrane region" description="Helical" evidence="6">
    <location>
        <begin position="170"/>
        <end position="190"/>
    </location>
</feature>
<dbReference type="InterPro" id="IPR050367">
    <property type="entry name" value="APC_superfamily"/>
</dbReference>
<feature type="transmembrane region" description="Helical" evidence="6">
    <location>
        <begin position="435"/>
        <end position="454"/>
    </location>
</feature>
<dbReference type="PIRSF" id="PIRSF006060">
    <property type="entry name" value="AA_transporter"/>
    <property type="match status" value="1"/>
</dbReference>
<dbReference type="RefSeq" id="WP_283175584.1">
    <property type="nucleotide sequence ID" value="NZ_JAPNOA010000059.1"/>
</dbReference>
<feature type="transmembrane region" description="Helical" evidence="6">
    <location>
        <begin position="29"/>
        <end position="48"/>
    </location>
</feature>
<proteinExistence type="predicted"/>
<dbReference type="AlphaFoldDB" id="A0A9X3ITZ6"/>
<feature type="transmembrane region" description="Helical" evidence="6">
    <location>
        <begin position="344"/>
        <end position="363"/>
    </location>
</feature>
<dbReference type="PANTHER" id="PTHR42770:SF12">
    <property type="entry name" value="AMINO ACID TRANSPORTER"/>
    <property type="match status" value="1"/>
</dbReference>
<dbReference type="EMBL" id="JAPNOA010000059">
    <property type="protein sequence ID" value="MCY0967386.1"/>
    <property type="molecule type" value="Genomic_DNA"/>
</dbReference>
<feature type="transmembrane region" description="Helical" evidence="6">
    <location>
        <begin position="104"/>
        <end position="127"/>
    </location>
</feature>
<keyword evidence="8" id="KW-1185">Reference proteome</keyword>
<feature type="transmembrane region" description="Helical" evidence="6">
    <location>
        <begin position="60"/>
        <end position="83"/>
    </location>
</feature>
<feature type="transmembrane region" description="Helical" evidence="6">
    <location>
        <begin position="246"/>
        <end position="269"/>
    </location>
</feature>
<evidence type="ECO:0000256" key="3">
    <source>
        <dbReference type="ARBA" id="ARBA00022692"/>
    </source>
</evidence>
<keyword evidence="2" id="KW-1003">Cell membrane</keyword>
<evidence type="ECO:0000256" key="4">
    <source>
        <dbReference type="ARBA" id="ARBA00022989"/>
    </source>
</evidence>
<dbReference type="Proteomes" id="UP001150830">
    <property type="component" value="Unassembled WGS sequence"/>
</dbReference>
<evidence type="ECO:0000313" key="7">
    <source>
        <dbReference type="EMBL" id="MCY0967386.1"/>
    </source>
</evidence>
<keyword evidence="5 6" id="KW-0472">Membrane</keyword>
<feature type="transmembrane region" description="Helical" evidence="6">
    <location>
        <begin position="404"/>
        <end position="423"/>
    </location>
</feature>
<protein>
    <submittedName>
        <fullName evidence="7">APC family permease</fullName>
    </submittedName>
</protein>
<feature type="transmembrane region" description="Helical" evidence="6">
    <location>
        <begin position="139"/>
        <end position="158"/>
    </location>
</feature>
<dbReference type="GO" id="GO:0022857">
    <property type="term" value="F:transmembrane transporter activity"/>
    <property type="evidence" value="ECO:0007669"/>
    <property type="project" value="InterPro"/>
</dbReference>
<gene>
    <name evidence="7" type="ORF">OUO13_19575</name>
</gene>
<evidence type="ECO:0000256" key="1">
    <source>
        <dbReference type="ARBA" id="ARBA00004651"/>
    </source>
</evidence>
<organism evidence="7 8">
    <name type="scientific">Parathalassolituus penaei</name>
    <dbReference type="NCBI Taxonomy" id="2997323"/>
    <lineage>
        <taxon>Bacteria</taxon>
        <taxon>Pseudomonadati</taxon>
        <taxon>Pseudomonadota</taxon>
        <taxon>Gammaproteobacteria</taxon>
        <taxon>Oceanospirillales</taxon>
        <taxon>Oceanospirillaceae</taxon>
        <taxon>Parathalassolituus</taxon>
    </lineage>
</organism>
<dbReference type="Pfam" id="PF13520">
    <property type="entry name" value="AA_permease_2"/>
    <property type="match status" value="1"/>
</dbReference>
<evidence type="ECO:0000256" key="6">
    <source>
        <dbReference type="SAM" id="Phobius"/>
    </source>
</evidence>
<accession>A0A9X3ITZ6</accession>
<name>A0A9X3ITZ6_9GAMM</name>
<dbReference type="InterPro" id="IPR002293">
    <property type="entry name" value="AA/rel_permease1"/>
</dbReference>
<comment type="caution">
    <text evidence="7">The sequence shown here is derived from an EMBL/GenBank/DDBJ whole genome shotgun (WGS) entry which is preliminary data.</text>
</comment>
<evidence type="ECO:0000256" key="2">
    <source>
        <dbReference type="ARBA" id="ARBA00022475"/>
    </source>
</evidence>
<feature type="transmembrane region" description="Helical" evidence="6">
    <location>
        <begin position="210"/>
        <end position="234"/>
    </location>
</feature>
<feature type="transmembrane region" description="Helical" evidence="6">
    <location>
        <begin position="369"/>
        <end position="392"/>
    </location>
</feature>
<evidence type="ECO:0000313" key="8">
    <source>
        <dbReference type="Proteomes" id="UP001150830"/>
    </source>
</evidence>